<organism evidence="7 8">
    <name type="scientific">Paenibacillus endophyticus</name>
    <dbReference type="NCBI Taxonomy" id="1294268"/>
    <lineage>
        <taxon>Bacteria</taxon>
        <taxon>Bacillati</taxon>
        <taxon>Bacillota</taxon>
        <taxon>Bacilli</taxon>
        <taxon>Bacillales</taxon>
        <taxon>Paenibacillaceae</taxon>
        <taxon>Paenibacillus</taxon>
    </lineage>
</organism>
<dbReference type="Proteomes" id="UP000518605">
    <property type="component" value="Unassembled WGS sequence"/>
</dbReference>
<reference evidence="7 8" key="1">
    <citation type="submission" date="2020-08" db="EMBL/GenBank/DDBJ databases">
        <title>Genomic Encyclopedia of Type Strains, Phase III (KMG-III): the genomes of soil and plant-associated and newly described type strains.</title>
        <authorList>
            <person name="Whitman W."/>
        </authorList>
    </citation>
    <scope>NUCLEOTIDE SEQUENCE [LARGE SCALE GENOMIC DNA]</scope>
    <source>
        <strain evidence="7 8">CECT 8234</strain>
    </source>
</reference>
<feature type="region of interest" description="Disordered" evidence="5">
    <location>
        <begin position="29"/>
        <end position="49"/>
    </location>
</feature>
<evidence type="ECO:0000313" key="7">
    <source>
        <dbReference type="EMBL" id="MBB3150172.1"/>
    </source>
</evidence>
<sequence length="334" mass="36976">MIGGHIKRNGKWLELDDAALQAIAAAPAIDSPSEKSPAATPELSQPRAGSHPHIVRQWLLAHSFFPQKWVNRLFSVGGIRWEGDVLQLLAFPPVDPRSDAVYRNIRVDSAELLPMVLYEDEFCLVFDKPAGMAVHGSSPGQAGTLDDAAARHLLAQGDPLNVRHIHRLDDDTSGPVLYAKNDLAQWKLDEAMRAKQIDRHYIAVVHGQMTKAEGKIDAPIGKDRHHRSRRRVSDQGDAAISHYEVIASNADMSMIRVKLETGRTHQIRVHLSYIGHPLVGDSLYGGDSRLLGHQALHGEKLVFAHPWTDKAVEIASPWPQWLAQLSGKMPARSK</sequence>
<comment type="similarity">
    <text evidence="2 4">Belongs to the pseudouridine synthase RluA family.</text>
</comment>
<dbReference type="GO" id="GO:0140098">
    <property type="term" value="F:catalytic activity, acting on RNA"/>
    <property type="evidence" value="ECO:0007669"/>
    <property type="project" value="UniProtKB-ARBA"/>
</dbReference>
<dbReference type="GO" id="GO:0009982">
    <property type="term" value="F:pseudouridine synthase activity"/>
    <property type="evidence" value="ECO:0007669"/>
    <property type="project" value="InterPro"/>
</dbReference>
<dbReference type="CDD" id="cd02869">
    <property type="entry name" value="PseudoU_synth_RluA_like"/>
    <property type="match status" value="1"/>
</dbReference>
<dbReference type="InterPro" id="IPR006145">
    <property type="entry name" value="PsdUridine_synth_RsuA/RluA"/>
</dbReference>
<dbReference type="RefSeq" id="WP_183557632.1">
    <property type="nucleotide sequence ID" value="NZ_CBCSLB010000001.1"/>
</dbReference>
<evidence type="ECO:0000313" key="8">
    <source>
        <dbReference type="Proteomes" id="UP000518605"/>
    </source>
</evidence>
<evidence type="ECO:0000256" key="2">
    <source>
        <dbReference type="ARBA" id="ARBA00010876"/>
    </source>
</evidence>
<dbReference type="AlphaFoldDB" id="A0A7W5C3F2"/>
<evidence type="ECO:0000256" key="1">
    <source>
        <dbReference type="ARBA" id="ARBA00000073"/>
    </source>
</evidence>
<comment type="catalytic activity">
    <reaction evidence="1 4">
        <text>a uridine in RNA = a pseudouridine in RNA</text>
        <dbReference type="Rhea" id="RHEA:48348"/>
        <dbReference type="Rhea" id="RHEA-COMP:12068"/>
        <dbReference type="Rhea" id="RHEA-COMP:12069"/>
        <dbReference type="ChEBI" id="CHEBI:65314"/>
        <dbReference type="ChEBI" id="CHEBI:65315"/>
    </reaction>
</comment>
<dbReference type="InterPro" id="IPR020103">
    <property type="entry name" value="PsdUridine_synth_cat_dom_sf"/>
</dbReference>
<accession>A0A7W5C3F2</accession>
<evidence type="ECO:0000259" key="6">
    <source>
        <dbReference type="Pfam" id="PF00849"/>
    </source>
</evidence>
<evidence type="ECO:0000256" key="3">
    <source>
        <dbReference type="PIRSR" id="PIRSR606225-1"/>
    </source>
</evidence>
<evidence type="ECO:0000256" key="4">
    <source>
        <dbReference type="RuleBase" id="RU362028"/>
    </source>
</evidence>
<dbReference type="PANTHER" id="PTHR21600:SF71">
    <property type="entry name" value="PSEUDOURIDINE SYNTHASE"/>
    <property type="match status" value="1"/>
</dbReference>
<dbReference type="GO" id="GO:0000455">
    <property type="term" value="P:enzyme-directed rRNA pseudouridine synthesis"/>
    <property type="evidence" value="ECO:0007669"/>
    <property type="project" value="TreeGrafter"/>
</dbReference>
<keyword evidence="4 7" id="KW-0413">Isomerase</keyword>
<dbReference type="NCBIfam" id="TIGR00005">
    <property type="entry name" value="rluA_subfam"/>
    <property type="match status" value="1"/>
</dbReference>
<feature type="active site" evidence="3">
    <location>
        <position position="169"/>
    </location>
</feature>
<dbReference type="InterPro" id="IPR006225">
    <property type="entry name" value="PsdUridine_synth_RluC/D"/>
</dbReference>
<dbReference type="PANTHER" id="PTHR21600">
    <property type="entry name" value="MITOCHONDRIAL RNA PSEUDOURIDINE SYNTHASE"/>
    <property type="match status" value="1"/>
</dbReference>
<dbReference type="EC" id="5.4.99.-" evidence="4"/>
<dbReference type="GO" id="GO:0003723">
    <property type="term" value="F:RNA binding"/>
    <property type="evidence" value="ECO:0007669"/>
    <property type="project" value="InterPro"/>
</dbReference>
<name>A0A7W5C3F2_9BACL</name>
<comment type="function">
    <text evidence="4">Responsible for synthesis of pseudouridine from uracil.</text>
</comment>
<keyword evidence="8" id="KW-1185">Reference proteome</keyword>
<proteinExistence type="inferred from homology"/>
<dbReference type="Gene3D" id="3.30.2350.10">
    <property type="entry name" value="Pseudouridine synthase"/>
    <property type="match status" value="1"/>
</dbReference>
<protein>
    <recommendedName>
        <fullName evidence="4">Pseudouridine synthase</fullName>
        <ecNumber evidence="4">5.4.99.-</ecNumber>
    </recommendedName>
</protein>
<evidence type="ECO:0000256" key="5">
    <source>
        <dbReference type="SAM" id="MobiDB-lite"/>
    </source>
</evidence>
<dbReference type="Pfam" id="PF00849">
    <property type="entry name" value="PseudoU_synth_2"/>
    <property type="match status" value="1"/>
</dbReference>
<dbReference type="InterPro" id="IPR050188">
    <property type="entry name" value="RluA_PseudoU_synthase"/>
</dbReference>
<comment type="caution">
    <text evidence="7">The sequence shown here is derived from an EMBL/GenBank/DDBJ whole genome shotgun (WGS) entry which is preliminary data.</text>
</comment>
<dbReference type="SUPFAM" id="SSF55120">
    <property type="entry name" value="Pseudouridine synthase"/>
    <property type="match status" value="1"/>
</dbReference>
<dbReference type="EMBL" id="JACHXW010000001">
    <property type="protein sequence ID" value="MBB3150172.1"/>
    <property type="molecule type" value="Genomic_DNA"/>
</dbReference>
<feature type="domain" description="Pseudouridine synthase RsuA/RluA-like" evidence="6">
    <location>
        <begin position="124"/>
        <end position="272"/>
    </location>
</feature>
<gene>
    <name evidence="7" type="ORF">FHS16_000204</name>
</gene>